<reference evidence="3 4" key="1">
    <citation type="submission" date="2014-01" db="EMBL/GenBank/DDBJ databases">
        <title>Sulfitobacter sp. H3 (MCCC 1A00686) Genome Sequencing.</title>
        <authorList>
            <person name="Lai Q."/>
            <person name="Hong Z."/>
        </authorList>
    </citation>
    <scope>NUCLEOTIDE SEQUENCE [LARGE SCALE GENOMIC DNA]</scope>
    <source>
        <strain evidence="3 4">H3</strain>
    </source>
</reference>
<protein>
    <submittedName>
        <fullName evidence="3">GCN5 family acetyltransferase</fullName>
    </submittedName>
</protein>
<proteinExistence type="predicted"/>
<evidence type="ECO:0000313" key="3">
    <source>
        <dbReference type="EMBL" id="KEJ97854.1"/>
    </source>
</evidence>
<dbReference type="InterPro" id="IPR016181">
    <property type="entry name" value="Acyl_CoA_acyltransferase"/>
</dbReference>
<comment type="caution">
    <text evidence="3">The sequence shown here is derived from an EMBL/GenBank/DDBJ whole genome shotgun (WGS) entry which is preliminary data.</text>
</comment>
<dbReference type="GeneID" id="68870401"/>
<dbReference type="EMBL" id="JAMD01000001">
    <property type="protein sequence ID" value="KEJ97854.1"/>
    <property type="molecule type" value="Genomic_DNA"/>
</dbReference>
<dbReference type="SUPFAM" id="SSF55729">
    <property type="entry name" value="Acyl-CoA N-acyltransferases (Nat)"/>
    <property type="match status" value="1"/>
</dbReference>
<name>A0A073J7A7_9RHOB</name>
<gene>
    <name evidence="3" type="ORF">SUH3_02390</name>
</gene>
<dbReference type="Pfam" id="PF00583">
    <property type="entry name" value="Acetyltransf_1"/>
    <property type="match status" value="1"/>
</dbReference>
<evidence type="ECO:0000259" key="2">
    <source>
        <dbReference type="PROSITE" id="PS51186"/>
    </source>
</evidence>
<evidence type="ECO:0000313" key="4">
    <source>
        <dbReference type="Proteomes" id="UP000027746"/>
    </source>
</evidence>
<dbReference type="AlphaFoldDB" id="A0A073J7A7"/>
<dbReference type="PANTHER" id="PTHR13947">
    <property type="entry name" value="GNAT FAMILY N-ACETYLTRANSFERASE"/>
    <property type="match status" value="1"/>
</dbReference>
<dbReference type="PANTHER" id="PTHR13947:SF37">
    <property type="entry name" value="LD18367P"/>
    <property type="match status" value="1"/>
</dbReference>
<dbReference type="InterPro" id="IPR000182">
    <property type="entry name" value="GNAT_dom"/>
</dbReference>
<accession>A0A073J7A7</accession>
<dbReference type="GO" id="GO:0008080">
    <property type="term" value="F:N-acetyltransferase activity"/>
    <property type="evidence" value="ECO:0007669"/>
    <property type="project" value="InterPro"/>
</dbReference>
<dbReference type="Proteomes" id="UP000027746">
    <property type="component" value="Unassembled WGS sequence"/>
</dbReference>
<keyword evidence="4" id="KW-1185">Reference proteome</keyword>
<evidence type="ECO:0000256" key="1">
    <source>
        <dbReference type="ARBA" id="ARBA00022679"/>
    </source>
</evidence>
<sequence>MALRAPDISDASSIAAISIEVWVGTYLKRGVNRFFADYVLEQFTTAKIAALIDDPDRFILVSDNAEGIDGFICVASSSVAPVEGCSDMEIATFYVQPRHHGKGIGTQLLKAALNHCRACNVQSVWLTTNAGNDPAIAFYLSQGFEKVGETHFRIGDEGYLNNVYAYRLGSVQ</sequence>
<dbReference type="RefSeq" id="WP_037921015.1">
    <property type="nucleotide sequence ID" value="NZ_CP054599.1"/>
</dbReference>
<dbReference type="PROSITE" id="PS51186">
    <property type="entry name" value="GNAT"/>
    <property type="match status" value="1"/>
</dbReference>
<dbReference type="CDD" id="cd04301">
    <property type="entry name" value="NAT_SF"/>
    <property type="match status" value="1"/>
</dbReference>
<keyword evidence="1 3" id="KW-0808">Transferase</keyword>
<dbReference type="Gene3D" id="3.40.630.30">
    <property type="match status" value="1"/>
</dbReference>
<organism evidence="3 4">
    <name type="scientific">Pseudosulfitobacter pseudonitzschiae</name>
    <dbReference type="NCBI Taxonomy" id="1402135"/>
    <lineage>
        <taxon>Bacteria</taxon>
        <taxon>Pseudomonadati</taxon>
        <taxon>Pseudomonadota</taxon>
        <taxon>Alphaproteobacteria</taxon>
        <taxon>Rhodobacterales</taxon>
        <taxon>Roseobacteraceae</taxon>
        <taxon>Pseudosulfitobacter</taxon>
    </lineage>
</organism>
<dbReference type="InterPro" id="IPR050769">
    <property type="entry name" value="NAT_camello-type"/>
</dbReference>
<feature type="domain" description="N-acetyltransferase" evidence="2">
    <location>
        <begin position="1"/>
        <end position="166"/>
    </location>
</feature>
<dbReference type="OrthoDB" id="7205533at2"/>